<evidence type="ECO:0000256" key="1">
    <source>
        <dbReference type="ARBA" id="ARBA00006420"/>
    </source>
</evidence>
<dbReference type="SUPFAM" id="SSF117916">
    <property type="entry name" value="Fe-S cluster assembly (FSCA) domain-like"/>
    <property type="match status" value="1"/>
</dbReference>
<gene>
    <name evidence="3" type="ORF">UFOPK2754_01726</name>
    <name evidence="4" type="ORF">UFOPK3139_00590</name>
    <name evidence="5" type="ORF">UFOPK3543_00618</name>
    <name evidence="6" type="ORF">UFOPK3967_00770</name>
</gene>
<comment type="similarity">
    <text evidence="1">Belongs to the NifU family.</text>
</comment>
<dbReference type="Gene3D" id="3.30.300.130">
    <property type="entry name" value="Fe-S cluster assembly (FSCA)"/>
    <property type="match status" value="1"/>
</dbReference>
<accession>A0A6J6TR68</accession>
<evidence type="ECO:0000313" key="5">
    <source>
        <dbReference type="EMBL" id="CAB4896631.1"/>
    </source>
</evidence>
<dbReference type="AlphaFoldDB" id="A0A6J6TR68"/>
<evidence type="ECO:0000313" key="3">
    <source>
        <dbReference type="EMBL" id="CAB4749588.1"/>
    </source>
</evidence>
<reference evidence="3" key="1">
    <citation type="submission" date="2020-05" db="EMBL/GenBank/DDBJ databases">
        <authorList>
            <person name="Chiriac C."/>
            <person name="Salcher M."/>
            <person name="Ghai R."/>
            <person name="Kavagutti S V."/>
        </authorList>
    </citation>
    <scope>NUCLEOTIDE SEQUENCE</scope>
</reference>
<dbReference type="GO" id="GO:0016226">
    <property type="term" value="P:iron-sulfur cluster assembly"/>
    <property type="evidence" value="ECO:0007669"/>
    <property type="project" value="InterPro"/>
</dbReference>
<sequence>MLDQTETAPSSAMWVKVQEVIEIIRPVIQADKGDILLVDVDEPSGVVSVELMGACVTCPASTQTLKAGVERIMKDRVPGVTEVINVGDSKYEGTPLSL</sequence>
<organism evidence="3">
    <name type="scientific">freshwater metagenome</name>
    <dbReference type="NCBI Taxonomy" id="449393"/>
    <lineage>
        <taxon>unclassified sequences</taxon>
        <taxon>metagenomes</taxon>
        <taxon>ecological metagenomes</taxon>
    </lineage>
</organism>
<evidence type="ECO:0000259" key="2">
    <source>
        <dbReference type="Pfam" id="PF01106"/>
    </source>
</evidence>
<dbReference type="EMBL" id="CAEZYR010000061">
    <property type="protein sequence ID" value="CAB4749588.1"/>
    <property type="molecule type" value="Genomic_DNA"/>
</dbReference>
<evidence type="ECO:0000313" key="6">
    <source>
        <dbReference type="EMBL" id="CAB4987337.1"/>
    </source>
</evidence>
<dbReference type="InterPro" id="IPR001075">
    <property type="entry name" value="NIF_FeS_clus_asmbl_NifU_C"/>
</dbReference>
<dbReference type="EMBL" id="CAFBMH010000014">
    <property type="protein sequence ID" value="CAB4896631.1"/>
    <property type="molecule type" value="Genomic_DNA"/>
</dbReference>
<dbReference type="PANTHER" id="PTHR11178:SF1">
    <property type="entry name" value="NFU1 IRON-SULFUR CLUSTER SCAFFOLD HOMOLOG, MITOCHONDRIAL"/>
    <property type="match status" value="1"/>
</dbReference>
<evidence type="ECO:0000313" key="4">
    <source>
        <dbReference type="EMBL" id="CAB4819177.1"/>
    </source>
</evidence>
<dbReference type="GO" id="GO:0005506">
    <property type="term" value="F:iron ion binding"/>
    <property type="evidence" value="ECO:0007669"/>
    <property type="project" value="InterPro"/>
</dbReference>
<dbReference type="PANTHER" id="PTHR11178">
    <property type="entry name" value="IRON-SULFUR CLUSTER SCAFFOLD PROTEIN NFU-RELATED"/>
    <property type="match status" value="1"/>
</dbReference>
<dbReference type="EMBL" id="CAFBOS010000034">
    <property type="protein sequence ID" value="CAB4987337.1"/>
    <property type="molecule type" value="Genomic_DNA"/>
</dbReference>
<protein>
    <submittedName>
        <fullName evidence="3">Unannotated protein</fullName>
    </submittedName>
</protein>
<dbReference type="Pfam" id="PF01106">
    <property type="entry name" value="NifU"/>
    <property type="match status" value="1"/>
</dbReference>
<dbReference type="GO" id="GO:0051536">
    <property type="term" value="F:iron-sulfur cluster binding"/>
    <property type="evidence" value="ECO:0007669"/>
    <property type="project" value="InterPro"/>
</dbReference>
<dbReference type="InterPro" id="IPR034904">
    <property type="entry name" value="FSCA_dom_sf"/>
</dbReference>
<proteinExistence type="inferred from homology"/>
<feature type="domain" description="NIF system FeS cluster assembly NifU C-terminal" evidence="2">
    <location>
        <begin position="17"/>
        <end position="84"/>
    </location>
</feature>
<dbReference type="EMBL" id="CAFABA010000015">
    <property type="protein sequence ID" value="CAB4819177.1"/>
    <property type="molecule type" value="Genomic_DNA"/>
</dbReference>
<name>A0A6J6TR68_9ZZZZ</name>